<dbReference type="Proteomes" id="UP001154282">
    <property type="component" value="Unassembled WGS sequence"/>
</dbReference>
<protein>
    <submittedName>
        <fullName evidence="1">Uncharacterized protein</fullName>
    </submittedName>
</protein>
<dbReference type="AlphaFoldDB" id="A0AAV0PWL6"/>
<sequence>MEGRWLKRERMKVNVINNGLGAAQWRDKSKRCHEGKVRKILLGLLFRLENRSSAKVGYFWPRSMMLIFLSMNN</sequence>
<gene>
    <name evidence="1" type="ORF">LITE_LOCUS40458</name>
</gene>
<dbReference type="EMBL" id="CAMGYJ010000009">
    <property type="protein sequence ID" value="CAI0475584.1"/>
    <property type="molecule type" value="Genomic_DNA"/>
</dbReference>
<evidence type="ECO:0000313" key="2">
    <source>
        <dbReference type="Proteomes" id="UP001154282"/>
    </source>
</evidence>
<organism evidence="1 2">
    <name type="scientific">Linum tenue</name>
    <dbReference type="NCBI Taxonomy" id="586396"/>
    <lineage>
        <taxon>Eukaryota</taxon>
        <taxon>Viridiplantae</taxon>
        <taxon>Streptophyta</taxon>
        <taxon>Embryophyta</taxon>
        <taxon>Tracheophyta</taxon>
        <taxon>Spermatophyta</taxon>
        <taxon>Magnoliopsida</taxon>
        <taxon>eudicotyledons</taxon>
        <taxon>Gunneridae</taxon>
        <taxon>Pentapetalae</taxon>
        <taxon>rosids</taxon>
        <taxon>fabids</taxon>
        <taxon>Malpighiales</taxon>
        <taxon>Linaceae</taxon>
        <taxon>Linum</taxon>
    </lineage>
</organism>
<name>A0AAV0PWL6_9ROSI</name>
<proteinExistence type="predicted"/>
<accession>A0AAV0PWL6</accession>
<evidence type="ECO:0000313" key="1">
    <source>
        <dbReference type="EMBL" id="CAI0475584.1"/>
    </source>
</evidence>
<keyword evidence="2" id="KW-1185">Reference proteome</keyword>
<reference evidence="1" key="1">
    <citation type="submission" date="2022-08" db="EMBL/GenBank/DDBJ databases">
        <authorList>
            <person name="Gutierrez-Valencia J."/>
        </authorList>
    </citation>
    <scope>NUCLEOTIDE SEQUENCE</scope>
</reference>
<comment type="caution">
    <text evidence="1">The sequence shown here is derived from an EMBL/GenBank/DDBJ whole genome shotgun (WGS) entry which is preliminary data.</text>
</comment>